<feature type="compositionally biased region" description="Basic residues" evidence="1">
    <location>
        <begin position="1"/>
        <end position="13"/>
    </location>
</feature>
<protein>
    <submittedName>
        <fullName evidence="2">Uncharacterized protein</fullName>
    </submittedName>
</protein>
<feature type="region of interest" description="Disordered" evidence="1">
    <location>
        <begin position="1"/>
        <end position="97"/>
    </location>
</feature>
<name>A0AAV7RFC8_PLEWA</name>
<evidence type="ECO:0000256" key="1">
    <source>
        <dbReference type="SAM" id="MobiDB-lite"/>
    </source>
</evidence>
<evidence type="ECO:0000313" key="2">
    <source>
        <dbReference type="EMBL" id="KAJ1149929.1"/>
    </source>
</evidence>
<dbReference type="AlphaFoldDB" id="A0AAV7RFC8"/>
<gene>
    <name evidence="2" type="ORF">NDU88_002727</name>
</gene>
<dbReference type="EMBL" id="JANPWB010000009">
    <property type="protein sequence ID" value="KAJ1149929.1"/>
    <property type="molecule type" value="Genomic_DNA"/>
</dbReference>
<proteinExistence type="predicted"/>
<reference evidence="2" key="1">
    <citation type="journal article" date="2022" name="bioRxiv">
        <title>Sequencing and chromosome-scale assembly of the giantPleurodeles waltlgenome.</title>
        <authorList>
            <person name="Brown T."/>
            <person name="Elewa A."/>
            <person name="Iarovenko S."/>
            <person name="Subramanian E."/>
            <person name="Araus A.J."/>
            <person name="Petzold A."/>
            <person name="Susuki M."/>
            <person name="Suzuki K.-i.T."/>
            <person name="Hayashi T."/>
            <person name="Toyoda A."/>
            <person name="Oliveira C."/>
            <person name="Osipova E."/>
            <person name="Leigh N.D."/>
            <person name="Simon A."/>
            <person name="Yun M.H."/>
        </authorList>
    </citation>
    <scope>NUCLEOTIDE SEQUENCE</scope>
    <source>
        <strain evidence="2">20211129_DDA</strain>
        <tissue evidence="2">Liver</tissue>
    </source>
</reference>
<evidence type="ECO:0000313" key="3">
    <source>
        <dbReference type="Proteomes" id="UP001066276"/>
    </source>
</evidence>
<keyword evidence="3" id="KW-1185">Reference proteome</keyword>
<feature type="compositionally biased region" description="Basic and acidic residues" evidence="1">
    <location>
        <begin position="14"/>
        <end position="38"/>
    </location>
</feature>
<organism evidence="2 3">
    <name type="scientific">Pleurodeles waltl</name>
    <name type="common">Iberian ribbed newt</name>
    <dbReference type="NCBI Taxonomy" id="8319"/>
    <lineage>
        <taxon>Eukaryota</taxon>
        <taxon>Metazoa</taxon>
        <taxon>Chordata</taxon>
        <taxon>Craniata</taxon>
        <taxon>Vertebrata</taxon>
        <taxon>Euteleostomi</taxon>
        <taxon>Amphibia</taxon>
        <taxon>Batrachia</taxon>
        <taxon>Caudata</taxon>
        <taxon>Salamandroidea</taxon>
        <taxon>Salamandridae</taxon>
        <taxon>Pleurodelinae</taxon>
        <taxon>Pleurodeles</taxon>
    </lineage>
</organism>
<feature type="compositionally biased region" description="Basic and acidic residues" evidence="1">
    <location>
        <begin position="73"/>
        <end position="87"/>
    </location>
</feature>
<comment type="caution">
    <text evidence="2">The sequence shown here is derived from an EMBL/GenBank/DDBJ whole genome shotgun (WGS) entry which is preliminary data.</text>
</comment>
<dbReference type="Proteomes" id="UP001066276">
    <property type="component" value="Chromosome 5"/>
</dbReference>
<sequence>MDSTRNSRKRRKMDRGENSRKQRKMDSTRNSRERRKMDNTGTAENKGRWTVQGTAENEEKWTETENSGGAKEIWMRESSEDRREERGAGQGEAQGSTYGLLEVAVAWAGGAAAAGEATYPRVTLGTSVTLGLG</sequence>
<accession>A0AAV7RFC8</accession>